<dbReference type="Proteomes" id="UP000075424">
    <property type="component" value="Unassembled WGS sequence"/>
</dbReference>
<dbReference type="CDD" id="cd00085">
    <property type="entry name" value="HNHc"/>
    <property type="match status" value="1"/>
</dbReference>
<dbReference type="SMART" id="SM00507">
    <property type="entry name" value="HNHc"/>
    <property type="match status" value="1"/>
</dbReference>
<gene>
    <name evidence="3" type="ORF">B4109_1201</name>
</gene>
<evidence type="ECO:0000313" key="3">
    <source>
        <dbReference type="EMBL" id="KYD28069.1"/>
    </source>
</evidence>
<sequence>MNLSNEFNPAPKPVKARKEKPKPRIRDKKPKKRKGKVQTYKGRVIPNRKARGSVSKREYTRMVEEFGSSCLVCGSTYNIEAHHVRFRSQGGRGKWRNLAPLCKIHHQLAHQDRDFADWLRKEREVRYGPWYWADEYDLFQAGLIPNTTKEAFEKFLEEEERRAQMVRDRPHREDGGWGEIGDCGDNGE</sequence>
<dbReference type="PATRIC" id="fig|1422.18.peg.2583"/>
<dbReference type="Gene3D" id="1.10.30.50">
    <property type="match status" value="1"/>
</dbReference>
<dbReference type="InterPro" id="IPR002711">
    <property type="entry name" value="HNH"/>
</dbReference>
<organism evidence="3 4">
    <name type="scientific">Geobacillus stearothermophilus</name>
    <name type="common">Bacillus stearothermophilus</name>
    <dbReference type="NCBI Taxonomy" id="1422"/>
    <lineage>
        <taxon>Bacteria</taxon>
        <taxon>Bacillati</taxon>
        <taxon>Bacillota</taxon>
        <taxon>Bacilli</taxon>
        <taxon>Bacillales</taxon>
        <taxon>Anoxybacillaceae</taxon>
        <taxon>Geobacillus</taxon>
    </lineage>
</organism>
<evidence type="ECO:0000256" key="1">
    <source>
        <dbReference type="SAM" id="MobiDB-lite"/>
    </source>
</evidence>
<comment type="caution">
    <text evidence="3">The sequence shown here is derived from an EMBL/GenBank/DDBJ whole genome shotgun (WGS) entry which is preliminary data.</text>
</comment>
<evidence type="ECO:0000313" key="4">
    <source>
        <dbReference type="Proteomes" id="UP000075424"/>
    </source>
</evidence>
<dbReference type="Pfam" id="PF01844">
    <property type="entry name" value="HNH"/>
    <property type="match status" value="1"/>
</dbReference>
<feature type="region of interest" description="Disordered" evidence="1">
    <location>
        <begin position="163"/>
        <end position="188"/>
    </location>
</feature>
<dbReference type="InterPro" id="IPR003615">
    <property type="entry name" value="HNH_nuc"/>
</dbReference>
<feature type="region of interest" description="Disordered" evidence="1">
    <location>
        <begin position="1"/>
        <end position="38"/>
    </location>
</feature>
<feature type="compositionally biased region" description="Gly residues" evidence="1">
    <location>
        <begin position="177"/>
        <end position="188"/>
    </location>
</feature>
<dbReference type="GO" id="GO:0004519">
    <property type="term" value="F:endonuclease activity"/>
    <property type="evidence" value="ECO:0007669"/>
    <property type="project" value="InterPro"/>
</dbReference>
<reference evidence="3 4" key="1">
    <citation type="submission" date="2016-01" db="EMBL/GenBank/DDBJ databases">
        <title>Draft Genome Sequences of Seven Thermophilic Sporeformers Isolated from Foods.</title>
        <authorList>
            <person name="Berendsen E.M."/>
            <person name="Wells-Bennik M.H."/>
            <person name="Krawcyk A.O."/>
            <person name="De Jong A."/>
            <person name="Holsappel S."/>
            <person name="Eijlander R.T."/>
            <person name="Kuipers O.P."/>
        </authorList>
    </citation>
    <scope>NUCLEOTIDE SEQUENCE [LARGE SCALE GENOMIC DNA]</scope>
    <source>
        <strain evidence="3 4">B4109</strain>
    </source>
</reference>
<accession>A0A150MUL3</accession>
<evidence type="ECO:0000259" key="2">
    <source>
        <dbReference type="SMART" id="SM00507"/>
    </source>
</evidence>
<proteinExistence type="predicted"/>
<feature type="compositionally biased region" description="Basic residues" evidence="1">
    <location>
        <begin position="14"/>
        <end position="36"/>
    </location>
</feature>
<dbReference type="EMBL" id="LQYV01000032">
    <property type="protein sequence ID" value="KYD28069.1"/>
    <property type="molecule type" value="Genomic_DNA"/>
</dbReference>
<dbReference type="AlphaFoldDB" id="A0A150MUL3"/>
<name>A0A150MUL3_GEOSE</name>
<protein>
    <recommendedName>
        <fullName evidence="2">HNH nuclease domain-containing protein</fullName>
    </recommendedName>
</protein>
<feature type="compositionally biased region" description="Basic and acidic residues" evidence="1">
    <location>
        <begin position="163"/>
        <end position="175"/>
    </location>
</feature>
<dbReference type="GO" id="GO:0008270">
    <property type="term" value="F:zinc ion binding"/>
    <property type="evidence" value="ECO:0007669"/>
    <property type="project" value="InterPro"/>
</dbReference>
<feature type="domain" description="HNH nuclease" evidence="2">
    <location>
        <begin position="58"/>
        <end position="107"/>
    </location>
</feature>
<dbReference type="GO" id="GO:0003676">
    <property type="term" value="F:nucleic acid binding"/>
    <property type="evidence" value="ECO:0007669"/>
    <property type="project" value="InterPro"/>
</dbReference>